<dbReference type="Ensembl" id="ENSSFAT00005031983.1">
    <property type="protein sequence ID" value="ENSSFAP00005030866.1"/>
    <property type="gene ID" value="ENSSFAG00005015677.1"/>
</dbReference>
<evidence type="ECO:0000256" key="1">
    <source>
        <dbReference type="SAM" id="MobiDB-lite"/>
    </source>
</evidence>
<sequence length="88" mass="10117">MPPADSLFKRLYVYLKSLEVILLIFLFRRGGEVNLDDALRERDGHEQERRETPGEGDQEQRPLPGQFTGANMVPHGKCQQIISRVSKH</sequence>
<evidence type="ECO:0000313" key="3">
    <source>
        <dbReference type="Proteomes" id="UP000472267"/>
    </source>
</evidence>
<reference evidence="2" key="3">
    <citation type="submission" date="2025-09" db="UniProtKB">
        <authorList>
            <consortium name="Ensembl"/>
        </authorList>
    </citation>
    <scope>IDENTIFICATION</scope>
</reference>
<dbReference type="InParanoid" id="A0A672HNP5"/>
<protein>
    <submittedName>
        <fullName evidence="2">Uncharacterized protein</fullName>
    </submittedName>
</protein>
<feature type="region of interest" description="Disordered" evidence="1">
    <location>
        <begin position="38"/>
        <end position="75"/>
    </location>
</feature>
<organism evidence="2 3">
    <name type="scientific">Salarias fasciatus</name>
    <name type="common">Jewelled blenny</name>
    <name type="synonym">Blennius fasciatus</name>
    <dbReference type="NCBI Taxonomy" id="181472"/>
    <lineage>
        <taxon>Eukaryota</taxon>
        <taxon>Metazoa</taxon>
        <taxon>Chordata</taxon>
        <taxon>Craniata</taxon>
        <taxon>Vertebrata</taxon>
        <taxon>Euteleostomi</taxon>
        <taxon>Actinopterygii</taxon>
        <taxon>Neopterygii</taxon>
        <taxon>Teleostei</taxon>
        <taxon>Neoteleostei</taxon>
        <taxon>Acanthomorphata</taxon>
        <taxon>Ovalentaria</taxon>
        <taxon>Blenniimorphae</taxon>
        <taxon>Blenniiformes</taxon>
        <taxon>Blennioidei</taxon>
        <taxon>Blenniidae</taxon>
        <taxon>Salariinae</taxon>
        <taxon>Salarias</taxon>
    </lineage>
</organism>
<dbReference type="Proteomes" id="UP000472267">
    <property type="component" value="Chromosome 1"/>
</dbReference>
<dbReference type="AlphaFoldDB" id="A0A672HNP5"/>
<proteinExistence type="predicted"/>
<feature type="compositionally biased region" description="Basic and acidic residues" evidence="1">
    <location>
        <begin position="38"/>
        <end position="53"/>
    </location>
</feature>
<reference evidence="2" key="2">
    <citation type="submission" date="2025-08" db="UniProtKB">
        <authorList>
            <consortium name="Ensembl"/>
        </authorList>
    </citation>
    <scope>IDENTIFICATION</scope>
</reference>
<accession>A0A672HNP5</accession>
<evidence type="ECO:0000313" key="2">
    <source>
        <dbReference type="Ensembl" id="ENSSFAP00005030866.1"/>
    </source>
</evidence>
<reference evidence="2" key="1">
    <citation type="submission" date="2019-06" db="EMBL/GenBank/DDBJ databases">
        <authorList>
            <consortium name="Wellcome Sanger Institute Data Sharing"/>
        </authorList>
    </citation>
    <scope>NUCLEOTIDE SEQUENCE [LARGE SCALE GENOMIC DNA]</scope>
</reference>
<keyword evidence="3" id="KW-1185">Reference proteome</keyword>
<name>A0A672HNP5_SALFA</name>